<dbReference type="Proteomes" id="UP000066284">
    <property type="component" value="Chromosome 1"/>
</dbReference>
<dbReference type="AlphaFoldDB" id="A0A0S4KSW9"/>
<organism evidence="1 2">
    <name type="scientific">Candidatus Nitrospira inopinata</name>
    <dbReference type="NCBI Taxonomy" id="1715989"/>
    <lineage>
        <taxon>Bacteria</taxon>
        <taxon>Pseudomonadati</taxon>
        <taxon>Nitrospirota</taxon>
        <taxon>Nitrospiria</taxon>
        <taxon>Nitrospirales</taxon>
        <taxon>Nitrospiraceae</taxon>
        <taxon>Nitrospira</taxon>
    </lineage>
</organism>
<dbReference type="KEGG" id="nio:NITINOP_0518"/>
<sequence length="250" mass="28145">MRIRKKTPKPSAKRPPLYFIGYRGTAPSAEEIKVWYEQTYGGPLALRHEEGAPESWQATHGPWSAYVVMPLPASHADELMKQLAWEHELMGAVAPPVSTPRETSDTVLFATRLARGLTLLSQGTAYDVTTQTYRNPSDWQDRPLTEFVLDDHLTLTHDDTSRPDHVWSYSLGLSKFGLDELETWQHKGLPEQTARELLTESARELLRLGQSPKVGTDLFLPLLGRAVRIVNYRTAAPAGRMLGFRELRVG</sequence>
<name>A0A0S4KSW9_9BACT</name>
<protein>
    <submittedName>
        <fullName evidence="1">Uncharacterized protein</fullName>
    </submittedName>
</protein>
<gene>
    <name evidence="1" type="ORF">NITINOP_0518</name>
</gene>
<reference evidence="2" key="1">
    <citation type="submission" date="2015-09" db="EMBL/GenBank/DDBJ databases">
        <authorList>
            <person name="Daims H."/>
        </authorList>
    </citation>
    <scope>NUCLEOTIDE SEQUENCE [LARGE SCALE GENOMIC DNA]</scope>
</reference>
<dbReference type="OrthoDB" id="9783399at2"/>
<accession>A0A0S4KSW9</accession>
<keyword evidence="2" id="KW-1185">Reference proteome</keyword>
<evidence type="ECO:0000313" key="1">
    <source>
        <dbReference type="EMBL" id="CUQ65494.1"/>
    </source>
</evidence>
<proteinExistence type="predicted"/>
<dbReference type="EMBL" id="LN885086">
    <property type="protein sequence ID" value="CUQ65494.1"/>
    <property type="molecule type" value="Genomic_DNA"/>
</dbReference>
<dbReference type="RefSeq" id="WP_062482842.1">
    <property type="nucleotide sequence ID" value="NZ_LN885086.1"/>
</dbReference>
<dbReference type="STRING" id="1715989.NITINOP_0518"/>
<evidence type="ECO:0000313" key="2">
    <source>
        <dbReference type="Proteomes" id="UP000066284"/>
    </source>
</evidence>